<accession>A0A7Y7IJ02</accession>
<dbReference type="InterPro" id="IPR046366">
    <property type="entry name" value="MPAB"/>
</dbReference>
<dbReference type="GO" id="GO:0016491">
    <property type="term" value="F:oxidoreductase activity"/>
    <property type="evidence" value="ECO:0007669"/>
    <property type="project" value="InterPro"/>
</dbReference>
<evidence type="ECO:0000259" key="1">
    <source>
        <dbReference type="Pfam" id="PF09995"/>
    </source>
</evidence>
<dbReference type="InterPro" id="IPR018713">
    <property type="entry name" value="MPAB/Lcp_cat_dom"/>
</dbReference>
<dbReference type="PANTHER" id="PTHR36124:SF1">
    <property type="entry name" value="ER-BOUND OXYGENASE MPAB_MPAB'_RUBBER OXYGENASE CATALYTIC DOMAIN-CONTAINING PROTEIN"/>
    <property type="match status" value="1"/>
</dbReference>
<feature type="domain" description="ER-bound oxygenase mpaB/mpaB'/Rubber oxygenase catalytic" evidence="1">
    <location>
        <begin position="49"/>
        <end position="237"/>
    </location>
</feature>
<proteinExistence type="predicted"/>
<dbReference type="Pfam" id="PF09995">
    <property type="entry name" value="MPAB_Lcp_cat"/>
    <property type="match status" value="1"/>
</dbReference>
<comment type="caution">
    <text evidence="2">The sequence shown here is derived from an EMBL/GenBank/DDBJ whole genome shotgun (WGS) entry which is preliminary data.</text>
</comment>
<keyword evidence="3" id="KW-1185">Reference proteome</keyword>
<reference evidence="2 3" key="1">
    <citation type="submission" date="2020-02" db="EMBL/GenBank/DDBJ databases">
        <title>Genome sequence of strain AETb3-4.</title>
        <authorList>
            <person name="Gao J."/>
            <person name="Zhang X."/>
        </authorList>
    </citation>
    <scope>NUCLEOTIDE SEQUENCE [LARGE SCALE GENOMIC DNA]</scope>
    <source>
        <strain evidence="2 3">AETb3-4</strain>
    </source>
</reference>
<protein>
    <submittedName>
        <fullName evidence="2">DUF2236 domain-containing protein</fullName>
    </submittedName>
</protein>
<gene>
    <name evidence="2" type="ORF">G6034_14725</name>
</gene>
<name>A0A7Y7IJ02_9MICC</name>
<dbReference type="PANTHER" id="PTHR36124">
    <property type="match status" value="1"/>
</dbReference>
<dbReference type="Proteomes" id="UP000543556">
    <property type="component" value="Unassembled WGS sequence"/>
</dbReference>
<dbReference type="EMBL" id="JAAMFM010000025">
    <property type="protein sequence ID" value="NVM96132.1"/>
    <property type="molecule type" value="Genomic_DNA"/>
</dbReference>
<dbReference type="AlphaFoldDB" id="A0A7Y7IJ02"/>
<evidence type="ECO:0000313" key="2">
    <source>
        <dbReference type="EMBL" id="NVM96132.1"/>
    </source>
</evidence>
<organism evidence="2 3">
    <name type="scientific">Arthrobacter wenxiniae</name>
    <dbReference type="NCBI Taxonomy" id="2713570"/>
    <lineage>
        <taxon>Bacteria</taxon>
        <taxon>Bacillati</taxon>
        <taxon>Actinomycetota</taxon>
        <taxon>Actinomycetes</taxon>
        <taxon>Micrococcales</taxon>
        <taxon>Micrococcaceae</taxon>
        <taxon>Arthrobacter</taxon>
    </lineage>
</organism>
<sequence length="291" mass="33283">MHSSRMESLRAQQSASLEDWELTFRRMVMFDLAKDMELGNFLSYYRNFAIPHLAETLVGNGEIVERPMKRSYDTAIVIYELIANGLDTPRGQEMIALLNRVHRYVPGTPEDYRYVLLTLLVVPIRWARAHGWRPPTHAEETAATRFFAELGQRMHIVQLPETFDEAAAILDDYESAHVRPSPDGLKLMDSTMQVLEDTLPRPVRPFTRTVLSAMFDDDRLTDALGLPRRRRWSRILLNRALALRNLLVRGKPLADEPRFSPGRPVSSIYPNGYILADVGPVNVMHPSDHGH</sequence>
<evidence type="ECO:0000313" key="3">
    <source>
        <dbReference type="Proteomes" id="UP000543556"/>
    </source>
</evidence>